<dbReference type="KEGG" id="but:X994_6174"/>
<protein>
    <submittedName>
        <fullName evidence="2">Uncharacterized protein</fullName>
    </submittedName>
</protein>
<name>A0A069B8T6_BURPE</name>
<organism evidence="2 4">
    <name type="scientific">Burkholderia pseudomallei</name>
    <name type="common">Pseudomonas pseudomallei</name>
    <dbReference type="NCBI Taxonomy" id="28450"/>
    <lineage>
        <taxon>Bacteria</taxon>
        <taxon>Pseudomonadati</taxon>
        <taxon>Pseudomonadota</taxon>
        <taxon>Betaproteobacteria</taxon>
        <taxon>Burkholderiales</taxon>
        <taxon>Burkholderiaceae</taxon>
        <taxon>Burkholderia</taxon>
        <taxon>pseudomallei group</taxon>
    </lineage>
</organism>
<sequence>MQRPSLIASSLLTASMFALSFAAHAQQTGIVRFTGMIVEPPCSFSVAGGAGTHAQLQPACPRPAKGSVTFVDPQSGAALRTVTFTELSRAIALPAGQTGDARPIVAVVSYL</sequence>
<dbReference type="Proteomes" id="UP000030475">
    <property type="component" value="Unassembled WGS sequence"/>
</dbReference>
<accession>A0A069B8T6</accession>
<dbReference type="Proteomes" id="UP000231878">
    <property type="component" value="Unassembled WGS sequence"/>
</dbReference>
<evidence type="ECO:0000313" key="3">
    <source>
        <dbReference type="EMBL" id="PJO65343.1"/>
    </source>
</evidence>
<dbReference type="AlphaFoldDB" id="A0A069B8T6"/>
<dbReference type="GeneID" id="93063118"/>
<keyword evidence="1" id="KW-0732">Signal</keyword>
<reference evidence="3 5" key="2">
    <citation type="submission" date="2017-11" db="EMBL/GenBank/DDBJ databases">
        <title>Molecular characterization of Burkholderia pseudomallei and closely related isolates from Vietnam.</title>
        <authorList>
            <person name="Ustinov D.V."/>
            <person name="Antonov A.S."/>
            <person name="Avdusheva E.F."/>
            <person name="Shpak I.M."/>
            <person name="Zakharova I.B."/>
            <person name="Thi L.A."/>
            <person name="Teteryatnikova N."/>
            <person name="Lopasteyskaya Y.A."/>
            <person name="Kuzyutina J.A."/>
            <person name="Ngo T.N."/>
            <person name="Victorov D.V."/>
        </authorList>
    </citation>
    <scope>NUCLEOTIDE SEQUENCE [LARGE SCALE GENOMIC DNA]</scope>
    <source>
        <strain evidence="3 5">V1512</strain>
    </source>
</reference>
<dbReference type="EMBL" id="JQIM01000009">
    <property type="protein sequence ID" value="KGX10981.1"/>
    <property type="molecule type" value="Genomic_DNA"/>
</dbReference>
<proteinExistence type="predicted"/>
<feature type="signal peptide" evidence="1">
    <location>
        <begin position="1"/>
        <end position="25"/>
    </location>
</feature>
<dbReference type="EMBL" id="PHRB01000014">
    <property type="protein sequence ID" value="PJO65343.1"/>
    <property type="molecule type" value="Genomic_DNA"/>
</dbReference>
<dbReference type="OMA" id="MKHRPFA"/>
<evidence type="ECO:0000313" key="5">
    <source>
        <dbReference type="Proteomes" id="UP000231878"/>
    </source>
</evidence>
<feature type="chain" id="PRO_5015027525" evidence="1">
    <location>
        <begin position="26"/>
        <end position="111"/>
    </location>
</feature>
<gene>
    <name evidence="3" type="ORF">CWD88_16685</name>
    <name evidence="2" type="ORF">Y036_4045</name>
</gene>
<evidence type="ECO:0000313" key="4">
    <source>
        <dbReference type="Proteomes" id="UP000030475"/>
    </source>
</evidence>
<dbReference type="RefSeq" id="WP_004524043.1">
    <property type="nucleotide sequence ID" value="NZ_AP028072.1"/>
</dbReference>
<reference evidence="2 4" key="1">
    <citation type="submission" date="2014-08" db="EMBL/GenBank/DDBJ databases">
        <authorList>
            <person name="Bunnell A."/>
            <person name="Chain P.S."/>
            <person name="Chertkov O."/>
            <person name="Currie B.J."/>
            <person name="Daligault H.E."/>
            <person name="Davenport K.W."/>
            <person name="Davis C."/>
            <person name="Gleasner C.D."/>
            <person name="Johnson S.L."/>
            <person name="Kaestli M."/>
            <person name="Koren S."/>
            <person name="Kunde Y.A."/>
            <person name="Mayo M."/>
            <person name="McMurry K.K."/>
            <person name="Price E.P."/>
            <person name="Reitenga K.G."/>
            <person name="Robison R."/>
            <person name="Rosovitz M.J."/>
            <person name="Sarovich D.S."/>
            <person name="Teshima H."/>
        </authorList>
    </citation>
    <scope>NUCLEOTIDE SEQUENCE [LARGE SCALE GENOMIC DNA]</scope>
    <source>
        <strain evidence="2 4">MSHR44</strain>
    </source>
</reference>
<dbReference type="OrthoDB" id="9031734at2"/>
<evidence type="ECO:0000256" key="1">
    <source>
        <dbReference type="SAM" id="SignalP"/>
    </source>
</evidence>
<comment type="caution">
    <text evidence="2">The sequence shown here is derived from an EMBL/GenBank/DDBJ whole genome shotgun (WGS) entry which is preliminary data.</text>
</comment>
<evidence type="ECO:0000313" key="2">
    <source>
        <dbReference type="EMBL" id="KGX10981.1"/>
    </source>
</evidence>